<organism evidence="1 2">
    <name type="scientific">Gracilibacillus orientalis</name>
    <dbReference type="NCBI Taxonomy" id="334253"/>
    <lineage>
        <taxon>Bacteria</taxon>
        <taxon>Bacillati</taxon>
        <taxon>Bacillota</taxon>
        <taxon>Bacilli</taxon>
        <taxon>Bacillales</taxon>
        <taxon>Bacillaceae</taxon>
        <taxon>Gracilibacillus</taxon>
    </lineage>
</organism>
<dbReference type="Pfam" id="PF06569">
    <property type="entry name" value="DUF1128"/>
    <property type="match status" value="1"/>
</dbReference>
<gene>
    <name evidence="1" type="ORF">SAMN04487943_1068</name>
</gene>
<proteinExistence type="predicted"/>
<evidence type="ECO:0000313" key="2">
    <source>
        <dbReference type="Proteomes" id="UP000198565"/>
    </source>
</evidence>
<dbReference type="EMBL" id="FOTR01000006">
    <property type="protein sequence ID" value="SFL97982.1"/>
    <property type="molecule type" value="Genomic_DNA"/>
</dbReference>
<dbReference type="RefSeq" id="WP_091483845.1">
    <property type="nucleotide sequence ID" value="NZ_FOTR01000006.1"/>
</dbReference>
<evidence type="ECO:0000313" key="1">
    <source>
        <dbReference type="EMBL" id="SFL97982.1"/>
    </source>
</evidence>
<keyword evidence="2" id="KW-1185">Reference proteome</keyword>
<dbReference type="InterPro" id="IPR009507">
    <property type="entry name" value="UPF0435"/>
</dbReference>
<sequence>MSLEEKSEENLAHIINEMGRMLQVVNESIMDPKDYDINNYDELKSLYDLLKQKGRLTVAETQAFIAELREYRK</sequence>
<name>A0A1I4M419_9BACI</name>
<dbReference type="AlphaFoldDB" id="A0A1I4M419"/>
<dbReference type="Proteomes" id="UP000198565">
    <property type="component" value="Unassembled WGS sequence"/>
</dbReference>
<dbReference type="OrthoDB" id="2361695at2"/>
<reference evidence="2" key="1">
    <citation type="submission" date="2016-10" db="EMBL/GenBank/DDBJ databases">
        <authorList>
            <person name="Varghese N."/>
            <person name="Submissions S."/>
        </authorList>
    </citation>
    <scope>NUCLEOTIDE SEQUENCE [LARGE SCALE GENOMIC DNA]</scope>
    <source>
        <strain evidence="2">CGMCC 1.4250</strain>
    </source>
</reference>
<dbReference type="STRING" id="334253.SAMN04487943_1068"/>
<accession>A0A1I4M419</accession>
<protein>
    <submittedName>
        <fullName evidence="1">Uncharacterized protein YfkK, UPF0435 family</fullName>
    </submittedName>
</protein>